<gene>
    <name evidence="2" type="ORF">FK004_10355</name>
</gene>
<evidence type="ECO:0000313" key="2">
    <source>
        <dbReference type="EMBL" id="AWG25603.1"/>
    </source>
</evidence>
<reference evidence="2 3" key="1">
    <citation type="submission" date="2017-04" db="EMBL/GenBank/DDBJ databases">
        <title>Complete genome sequence of Flavobacterium kingsejong AJ004.</title>
        <authorList>
            <person name="Lee P.C."/>
        </authorList>
    </citation>
    <scope>NUCLEOTIDE SEQUENCE [LARGE SCALE GENOMIC DNA]</scope>
    <source>
        <strain evidence="2 3">AJ004</strain>
    </source>
</reference>
<sequence>MGFLKDNFTRLIILVIVAIGFFIIIDYFTPNENFYKRMLMMRKQESYSGIIIEKYIDKAEHSTPMLRLTDTVISLENDFWDSIMVGDSIVKIRGQAEINVYRKDTTKIIFDYDDYFKELIERSKKQ</sequence>
<keyword evidence="1" id="KW-0472">Membrane</keyword>
<protein>
    <submittedName>
        <fullName evidence="2">Uncharacterized protein</fullName>
    </submittedName>
</protein>
<dbReference type="KEGG" id="fki:FK004_10355"/>
<name>A0A2S1LPB9_9FLAO</name>
<keyword evidence="1" id="KW-0812">Transmembrane</keyword>
<dbReference type="EMBL" id="CP020919">
    <property type="protein sequence ID" value="AWG25603.1"/>
    <property type="molecule type" value="Genomic_DNA"/>
</dbReference>
<accession>A0A2S1LPB9</accession>
<dbReference type="RefSeq" id="WP_108737178.1">
    <property type="nucleotide sequence ID" value="NZ_CP020919.1"/>
</dbReference>
<dbReference type="OrthoDB" id="1362827at2"/>
<evidence type="ECO:0000256" key="1">
    <source>
        <dbReference type="SAM" id="Phobius"/>
    </source>
</evidence>
<keyword evidence="3" id="KW-1185">Reference proteome</keyword>
<proteinExistence type="predicted"/>
<organism evidence="2 3">
    <name type="scientific">Flavobacterium kingsejongi</name>
    <dbReference type="NCBI Taxonomy" id="1678728"/>
    <lineage>
        <taxon>Bacteria</taxon>
        <taxon>Pseudomonadati</taxon>
        <taxon>Bacteroidota</taxon>
        <taxon>Flavobacteriia</taxon>
        <taxon>Flavobacteriales</taxon>
        <taxon>Flavobacteriaceae</taxon>
        <taxon>Flavobacterium</taxon>
    </lineage>
</organism>
<dbReference type="AlphaFoldDB" id="A0A2S1LPB9"/>
<keyword evidence="1" id="KW-1133">Transmembrane helix</keyword>
<feature type="transmembrane region" description="Helical" evidence="1">
    <location>
        <begin position="12"/>
        <end position="29"/>
    </location>
</feature>
<dbReference type="Proteomes" id="UP000244677">
    <property type="component" value="Chromosome"/>
</dbReference>
<evidence type="ECO:0000313" key="3">
    <source>
        <dbReference type="Proteomes" id="UP000244677"/>
    </source>
</evidence>